<evidence type="ECO:0000259" key="11">
    <source>
        <dbReference type="Pfam" id="PF03629"/>
    </source>
</evidence>
<dbReference type="InterPro" id="IPR005181">
    <property type="entry name" value="SASA"/>
</dbReference>
<feature type="domain" description="Sialidase" evidence="12">
    <location>
        <begin position="707"/>
        <end position="997"/>
    </location>
</feature>
<dbReference type="Gene3D" id="2.60.120.200">
    <property type="match status" value="1"/>
</dbReference>
<comment type="catalytic activity">
    <reaction evidence="1">
        <text>Hydrolysis of alpha-(2-&gt;3)-, alpha-(2-&gt;6)-, alpha-(2-&gt;8)- glycosidic linkages of terminal sialic acid residues in oligosaccharides, glycoproteins, glycolipids, colominic acid and synthetic substrates.</text>
        <dbReference type="EC" id="3.2.1.18"/>
    </reaction>
</comment>
<dbReference type="SUPFAM" id="SSF50939">
    <property type="entry name" value="Sialidases"/>
    <property type="match status" value="1"/>
</dbReference>
<evidence type="ECO:0000256" key="4">
    <source>
        <dbReference type="ARBA" id="ARBA00012733"/>
    </source>
</evidence>
<evidence type="ECO:0000313" key="14">
    <source>
        <dbReference type="Proteomes" id="UP001165653"/>
    </source>
</evidence>
<organism evidence="13 14">
    <name type="scientific">Luteolibacter rhizosphaerae</name>
    <dbReference type="NCBI Taxonomy" id="2989719"/>
    <lineage>
        <taxon>Bacteria</taxon>
        <taxon>Pseudomonadati</taxon>
        <taxon>Verrucomicrobiota</taxon>
        <taxon>Verrucomicrobiia</taxon>
        <taxon>Verrucomicrobiales</taxon>
        <taxon>Verrucomicrobiaceae</taxon>
        <taxon>Luteolibacter</taxon>
    </lineage>
</organism>
<proteinExistence type="inferred from homology"/>
<comment type="caution">
    <text evidence="13">The sequence shown here is derived from an EMBL/GenBank/DDBJ whole genome shotgun (WGS) entry which is preliminary data.</text>
</comment>
<evidence type="ECO:0000256" key="7">
    <source>
        <dbReference type="ARBA" id="ARBA00022801"/>
    </source>
</evidence>
<comment type="similarity">
    <text evidence="3">Belongs to the glycosyl hydrolase 33 family.</text>
</comment>
<dbReference type="Proteomes" id="UP001165653">
    <property type="component" value="Unassembled WGS sequence"/>
</dbReference>
<keyword evidence="14" id="KW-1185">Reference proteome</keyword>
<dbReference type="InterPro" id="IPR026856">
    <property type="entry name" value="Sialidase_fam"/>
</dbReference>
<dbReference type="InterPro" id="IPR013320">
    <property type="entry name" value="ConA-like_dom_sf"/>
</dbReference>
<feature type="domain" description="Sialate O-acetylesterase" evidence="11">
    <location>
        <begin position="22"/>
        <end position="276"/>
    </location>
</feature>
<comment type="subcellular location">
    <subcellularLocation>
        <location evidence="2">Secreted</location>
    </subcellularLocation>
</comment>
<evidence type="ECO:0000256" key="8">
    <source>
        <dbReference type="ARBA" id="ARBA00022837"/>
    </source>
</evidence>
<keyword evidence="7 13" id="KW-0378">Hydrolase</keyword>
<dbReference type="Pfam" id="PF03629">
    <property type="entry name" value="SASA"/>
    <property type="match status" value="1"/>
</dbReference>
<accession>A0ABT3FWT5</accession>
<dbReference type="GO" id="GO:0004308">
    <property type="term" value="F:exo-alpha-sialidase activity"/>
    <property type="evidence" value="ECO:0007669"/>
    <property type="project" value="UniProtKB-EC"/>
</dbReference>
<evidence type="ECO:0000256" key="5">
    <source>
        <dbReference type="ARBA" id="ARBA00022525"/>
    </source>
</evidence>
<keyword evidence="6 10" id="KW-0732">Signal</keyword>
<evidence type="ECO:0000256" key="10">
    <source>
        <dbReference type="SAM" id="SignalP"/>
    </source>
</evidence>
<feature type="signal peptide" evidence="10">
    <location>
        <begin position="1"/>
        <end position="19"/>
    </location>
</feature>
<name>A0ABT3FWT5_9BACT</name>
<dbReference type="InterPro" id="IPR036278">
    <property type="entry name" value="Sialidase_sf"/>
</dbReference>
<dbReference type="Pfam" id="PF18884">
    <property type="entry name" value="TSP3_bac"/>
    <property type="match status" value="2"/>
</dbReference>
<evidence type="ECO:0000313" key="13">
    <source>
        <dbReference type="EMBL" id="MCW1912041.1"/>
    </source>
</evidence>
<keyword evidence="5" id="KW-0964">Secreted</keyword>
<keyword evidence="13" id="KW-0326">Glycosidase</keyword>
<dbReference type="EMBL" id="JAPDDR010000001">
    <property type="protein sequence ID" value="MCW1912041.1"/>
    <property type="molecule type" value="Genomic_DNA"/>
</dbReference>
<evidence type="ECO:0000256" key="1">
    <source>
        <dbReference type="ARBA" id="ARBA00000427"/>
    </source>
</evidence>
<evidence type="ECO:0000256" key="3">
    <source>
        <dbReference type="ARBA" id="ARBA00009348"/>
    </source>
</evidence>
<dbReference type="CDD" id="cd15482">
    <property type="entry name" value="Sialidase_non-viral"/>
    <property type="match status" value="1"/>
</dbReference>
<feature type="region of interest" description="Disordered" evidence="9">
    <location>
        <begin position="1045"/>
        <end position="1074"/>
    </location>
</feature>
<evidence type="ECO:0000256" key="2">
    <source>
        <dbReference type="ARBA" id="ARBA00004613"/>
    </source>
</evidence>
<dbReference type="Gene3D" id="3.40.50.1110">
    <property type="entry name" value="SGNH hydrolase"/>
    <property type="match status" value="1"/>
</dbReference>
<evidence type="ECO:0000256" key="6">
    <source>
        <dbReference type="ARBA" id="ARBA00022729"/>
    </source>
</evidence>
<sequence>MRLPRLALVLPLLSGPLAAETLDIFILTGQSNSLGTVGTTDVSMRHGLPGTHPAEQANGIPFYWDNRSDGTPAGDTALGKSPGWTRIGAQTGGYYTGNDDHWGPEIGFSRMLWNAGYRHFAVVKASRGGGGNTFWQKSAADHHMYDHVVATVAGALADLPPGYDSARIAGLIYVQGESNGATEAAEAGTRFGELMANLQADLPSATNMKAVFGEIAGSGTNRDTTRAAQVALATSQADIGYAESTGLVVHNQDGQNVHYDAESQILLGERIAAEIIALSALPQQPLPEWASVHGWFVADNGTGFDANGAVNRWATLHNGAATRDLTRRVAGQTFRRSVVSGSGESRRVMHFDGSNDLWANASTEFGAISGPRSVAILCRVGSAANGFLFDGTTGSGKTRAQVRNGSWQAGTTATAGAWDSAETATTARQTGIWQQHVFTYAPDGTGNTTISHWIDGSLAATVTDSGTAPLGGLILGSNGGSPFSRLSADIAELAVYSSALDANAIAALKTAWDTRWGAIAPPPFTIAISQAPRSIARFGRHNLLEASIDNDAGGTTLVQAAITLAPGTRQHIASVALVSQDTGATLAQLDSPSSDSLVLPCVLPLAEGTNRLAIAIIPQRHPPLGTTLDATWDSLGFSGTRSGTTVPPQTDPAGVLTLALVPAFTDVVVGGEQGIVNFRIPGIVSDPSGTLHAVYDHRYNNSADLPGNIDVGYSRSTDGGATWTETRAIMDYDSSVSGSSGNGVGDPCILRDPATGTLWVAALWSFGNRAYNGSGPGTLPSETGQYVLSKSDDGGDTWSEPINVTAAVKDDPNWRLIFDGPGHGIALRNGTLVFPSQYRDASGTVRVCSVFSSDHGATWDFGADIPVDSPQTNENTVCELDDGRLLFSMRTPTASNGQRAWIRYTPGGEVPMRDGTWGSLFRLPSVPDPVCQGSVLQWASRHRGDPRELILFGNPASSSSRSNFTLRVSADGGDSWPVSRQLYAGSSAYSSLCILPDRSIGILFEKDDYSRITFARVEEDWLLNPAVDTDGDGLPDAWELLNGTNPAIPDAAADPDRDGASNSGEYSAGTNPLDPGSLLRISEFATTDAHHLEWASVPGRSYLVEESSDLANWQTALPLVLATGPTTTATLPLNTATRRYLRVRPQ</sequence>
<dbReference type="InterPro" id="IPR036514">
    <property type="entry name" value="SGNH_hydro_sf"/>
</dbReference>
<feature type="chain" id="PRO_5046192272" description="exo-alpha-sialidase" evidence="10">
    <location>
        <begin position="20"/>
        <end position="1146"/>
    </location>
</feature>
<dbReference type="EC" id="3.2.1.18" evidence="4"/>
<dbReference type="SUPFAM" id="SSF49899">
    <property type="entry name" value="Concanavalin A-like lectins/glucanases"/>
    <property type="match status" value="1"/>
</dbReference>
<dbReference type="InterPro" id="IPR011040">
    <property type="entry name" value="Sialidase"/>
</dbReference>
<evidence type="ECO:0000259" key="12">
    <source>
        <dbReference type="Pfam" id="PF13088"/>
    </source>
</evidence>
<reference evidence="13" key="1">
    <citation type="submission" date="2022-10" db="EMBL/GenBank/DDBJ databases">
        <title>Luteolibacter sp. GHJ8, whole genome shotgun sequencing project.</title>
        <authorList>
            <person name="Zhao G."/>
            <person name="Shen L."/>
        </authorList>
    </citation>
    <scope>NUCLEOTIDE SEQUENCE</scope>
    <source>
        <strain evidence="13">GHJ8</strain>
    </source>
</reference>
<dbReference type="PANTHER" id="PTHR10628:SF30">
    <property type="entry name" value="EXO-ALPHA-SIALIDASE"/>
    <property type="match status" value="1"/>
</dbReference>
<dbReference type="PANTHER" id="PTHR10628">
    <property type="entry name" value="SIALIDASE"/>
    <property type="match status" value="1"/>
</dbReference>
<dbReference type="Gene3D" id="2.120.10.10">
    <property type="match status" value="1"/>
</dbReference>
<gene>
    <name evidence="13" type="ORF">OJ996_00540</name>
</gene>
<dbReference type="SUPFAM" id="SSF52266">
    <property type="entry name" value="SGNH hydrolase"/>
    <property type="match status" value="1"/>
</dbReference>
<dbReference type="RefSeq" id="WP_264510066.1">
    <property type="nucleotide sequence ID" value="NZ_JAPDDR010000001.1"/>
</dbReference>
<dbReference type="InterPro" id="IPR059100">
    <property type="entry name" value="TSP3_bac"/>
</dbReference>
<keyword evidence="8" id="KW-0106">Calcium</keyword>
<evidence type="ECO:0000256" key="9">
    <source>
        <dbReference type="SAM" id="MobiDB-lite"/>
    </source>
</evidence>
<dbReference type="Pfam" id="PF13088">
    <property type="entry name" value="BNR_2"/>
    <property type="match status" value="1"/>
</dbReference>
<protein>
    <recommendedName>
        <fullName evidence="4">exo-alpha-sialidase</fullName>
        <ecNumber evidence="4">3.2.1.18</ecNumber>
    </recommendedName>
</protein>
<feature type="compositionally biased region" description="Polar residues" evidence="9">
    <location>
        <begin position="1060"/>
        <end position="1070"/>
    </location>
</feature>